<reference evidence="4" key="1">
    <citation type="journal article" date="2013" name="Science">
        <title>The Amborella genome and the evolution of flowering plants.</title>
        <authorList>
            <consortium name="Amborella Genome Project"/>
        </authorList>
    </citation>
    <scope>NUCLEOTIDE SEQUENCE [LARGE SCALE GENOMIC DNA]</scope>
</reference>
<dbReference type="SUPFAM" id="SSF48452">
    <property type="entry name" value="TPR-like"/>
    <property type="match status" value="3"/>
</dbReference>
<sequence>MQCLCSGEQLIGDEMPQSPESLATRDYSASGYSSRVEEGEPRVDRGNIEEAESSLREGICLNYEEARALLGRLEYQRGNIEAALHVFEGIDVGAIVPKMKLSIARRVERSRRRSRSDVTPPPMSMHAVSLLLEAIFLKAKSLQDLKRFKEAAESCKVVLDTVESALPEGMPENFGADCKLQETLSKALELLPELWKQLGLYQEAISSYRRALINHWNLEPEPLANIQKEFAIFLLYGGTDASPPNLRSQMEASFIPKNNLEEAILLLLILLRKFSLNRIKWDPSIIDHLTFALSMSGGFLSLANQIEEFLPGVLQREDRWYTLSLCYLAEGLDGVSLNLLKKLLSSRERPDCVRALLLASKICGEDKNLAQEGTYYAQRVLTSLKRKSVECQILESVANCLMGVSLSTQSRHAESDSERVTKQSEALQAFEAAEKFTGDNDIEIIYRISLENAEQRRLEVALDYAKGLLKMEGGSSIRGWILLARVLSAQKRFSDAEMVLDAALEQTGKWDHGRLLKTKAKVQVAKSQYKNAIETYTRLLAVLQVRSKCFGVGKRLLKGEDDDRSLEMETWHDLAHVYMSMSQWRDAEVCLLKSKAINPCSASRWHATGALYEAKGQNAEALKAFSNALEIEPTHAPSLVSMAAILRQSGGRSLAAARSFLSEALKHDTTDFSAWFNLGLVYKEDKGSLNEALECFQAAVLLQETAPVESFRSK</sequence>
<dbReference type="PANTHER" id="PTHR44102">
    <property type="entry name" value="PROTEIN NPG1"/>
    <property type="match status" value="1"/>
</dbReference>
<feature type="repeat" description="TPR" evidence="1">
    <location>
        <begin position="602"/>
        <end position="635"/>
    </location>
</feature>
<dbReference type="Pfam" id="PF13181">
    <property type="entry name" value="TPR_8"/>
    <property type="match status" value="2"/>
</dbReference>
<evidence type="ECO:0000313" key="4">
    <source>
        <dbReference type="Proteomes" id="UP000017836"/>
    </source>
</evidence>
<accession>U5CZW8</accession>
<name>U5CZW8_AMBTC</name>
<protein>
    <submittedName>
        <fullName evidence="3">Uncharacterized protein</fullName>
    </submittedName>
</protein>
<dbReference type="EMBL" id="KI392078">
    <property type="protein sequence ID" value="ERN18911.1"/>
    <property type="molecule type" value="Genomic_DNA"/>
</dbReference>
<organism evidence="3 4">
    <name type="scientific">Amborella trichopoda</name>
    <dbReference type="NCBI Taxonomy" id="13333"/>
    <lineage>
        <taxon>Eukaryota</taxon>
        <taxon>Viridiplantae</taxon>
        <taxon>Streptophyta</taxon>
        <taxon>Embryophyta</taxon>
        <taxon>Tracheophyta</taxon>
        <taxon>Spermatophyta</taxon>
        <taxon>Magnoliopsida</taxon>
        <taxon>Amborellales</taxon>
        <taxon>Amborellaceae</taxon>
        <taxon>Amborella</taxon>
    </lineage>
</organism>
<dbReference type="STRING" id="13333.U5CZW8"/>
<dbReference type="OMA" id="CYNGAGE"/>
<dbReference type="eggNOG" id="KOG4162">
    <property type="taxonomic scope" value="Eukaryota"/>
</dbReference>
<evidence type="ECO:0000313" key="3">
    <source>
        <dbReference type="EMBL" id="ERN18911.1"/>
    </source>
</evidence>
<feature type="region of interest" description="Disordered" evidence="2">
    <location>
        <begin position="11"/>
        <end position="43"/>
    </location>
</feature>
<dbReference type="PANTHER" id="PTHR44102:SF1">
    <property type="entry name" value="OS10G0471400 PROTEIN"/>
    <property type="match status" value="1"/>
</dbReference>
<dbReference type="InterPro" id="IPR019734">
    <property type="entry name" value="TPR_rpt"/>
</dbReference>
<dbReference type="SMART" id="SM00028">
    <property type="entry name" value="TPR"/>
    <property type="match status" value="7"/>
</dbReference>
<evidence type="ECO:0000256" key="2">
    <source>
        <dbReference type="SAM" id="MobiDB-lite"/>
    </source>
</evidence>
<gene>
    <name evidence="3" type="ORF">AMTR_s00067p00173740</name>
</gene>
<dbReference type="Gramene" id="ERN18911">
    <property type="protein sequence ID" value="ERN18911"/>
    <property type="gene ID" value="AMTR_s00067p00173740"/>
</dbReference>
<evidence type="ECO:0000256" key="1">
    <source>
        <dbReference type="PROSITE-ProRule" id="PRU00339"/>
    </source>
</evidence>
<dbReference type="InterPro" id="IPR011990">
    <property type="entry name" value="TPR-like_helical_dom_sf"/>
</dbReference>
<dbReference type="InterPro" id="IPR043376">
    <property type="entry name" value="NPG1-like"/>
</dbReference>
<dbReference type="PROSITE" id="PS50005">
    <property type="entry name" value="TPR"/>
    <property type="match status" value="1"/>
</dbReference>
<keyword evidence="1" id="KW-0802">TPR repeat</keyword>
<dbReference type="Proteomes" id="UP000017836">
    <property type="component" value="Unassembled WGS sequence"/>
</dbReference>
<dbReference type="Gene3D" id="1.25.40.10">
    <property type="entry name" value="Tetratricopeptide repeat domain"/>
    <property type="match status" value="3"/>
</dbReference>
<dbReference type="AlphaFoldDB" id="U5CZW8"/>
<dbReference type="HOGENOM" id="CLU_024601_0_0_1"/>
<proteinExistence type="predicted"/>
<keyword evidence="4" id="KW-1185">Reference proteome</keyword>